<dbReference type="PROSITE" id="PS51371">
    <property type="entry name" value="CBS"/>
    <property type="match status" value="2"/>
</dbReference>
<evidence type="ECO:0000256" key="6">
    <source>
        <dbReference type="ARBA" id="ARBA00022837"/>
    </source>
</evidence>
<dbReference type="GO" id="GO:0000166">
    <property type="term" value="F:nucleotide binding"/>
    <property type="evidence" value="ECO:0007669"/>
    <property type="project" value="UniProtKB-KW"/>
</dbReference>
<feature type="domain" description="EF-hand" evidence="12">
    <location>
        <begin position="460"/>
        <end position="495"/>
    </location>
</feature>
<evidence type="ECO:0000256" key="7">
    <source>
        <dbReference type="ARBA" id="ARBA00022842"/>
    </source>
</evidence>
<dbReference type="InterPro" id="IPR018247">
    <property type="entry name" value="EF_Hand_1_Ca_BS"/>
</dbReference>
<evidence type="ECO:0000313" key="14">
    <source>
        <dbReference type="EMBL" id="GMH63421.1"/>
    </source>
</evidence>
<feature type="chain" id="PRO_5040736592" description="Calmodulin" evidence="11">
    <location>
        <begin position="19"/>
        <end position="787"/>
    </location>
</feature>
<feature type="region of interest" description="Disordered" evidence="10">
    <location>
        <begin position="88"/>
        <end position="110"/>
    </location>
</feature>
<keyword evidence="7" id="KW-0460">Magnesium</keyword>
<accession>A0A9W7A3I9</accession>
<name>A0A9W7A3I9_9STRA</name>
<evidence type="ECO:0000256" key="10">
    <source>
        <dbReference type="SAM" id="MobiDB-lite"/>
    </source>
</evidence>
<protein>
    <recommendedName>
        <fullName evidence="16">Calmodulin</fullName>
    </recommendedName>
</protein>
<dbReference type="Gene3D" id="3.10.580.10">
    <property type="entry name" value="CBS-domain"/>
    <property type="match status" value="1"/>
</dbReference>
<feature type="domain" description="CBS" evidence="13">
    <location>
        <begin position="697"/>
        <end position="756"/>
    </location>
</feature>
<dbReference type="InterPro" id="IPR011992">
    <property type="entry name" value="EF-hand-dom_pair"/>
</dbReference>
<dbReference type="InterPro" id="IPR002048">
    <property type="entry name" value="EF_hand_dom"/>
</dbReference>
<feature type="domain" description="CBS" evidence="13">
    <location>
        <begin position="614"/>
        <end position="671"/>
    </location>
</feature>
<evidence type="ECO:0008006" key="16">
    <source>
        <dbReference type="Google" id="ProtNLM"/>
    </source>
</evidence>
<evidence type="ECO:0000256" key="8">
    <source>
        <dbReference type="ARBA" id="ARBA00022884"/>
    </source>
</evidence>
<dbReference type="Gene3D" id="3.90.1640.10">
    <property type="entry name" value="inorganic pyrophosphatase (n-terminal core)"/>
    <property type="match status" value="1"/>
</dbReference>
<dbReference type="PANTHER" id="PTHR47788:SF1">
    <property type="entry name" value="A-ADDING TRNA NUCLEOTIDYLTRANSFERASE"/>
    <property type="match status" value="1"/>
</dbReference>
<dbReference type="PANTHER" id="PTHR47788">
    <property type="entry name" value="POLYA POLYMERASE"/>
    <property type="match status" value="1"/>
</dbReference>
<dbReference type="Pfam" id="PF13499">
    <property type="entry name" value="EF-hand_7"/>
    <property type="match status" value="1"/>
</dbReference>
<gene>
    <name evidence="14" type="ORF">TL16_g03708</name>
</gene>
<dbReference type="GO" id="GO:0016779">
    <property type="term" value="F:nucleotidyltransferase activity"/>
    <property type="evidence" value="ECO:0007669"/>
    <property type="project" value="UniProtKB-KW"/>
</dbReference>
<dbReference type="Pfam" id="PF01368">
    <property type="entry name" value="DHH"/>
    <property type="match status" value="1"/>
</dbReference>
<dbReference type="PROSITE" id="PS51257">
    <property type="entry name" value="PROKAR_LIPOPROTEIN"/>
    <property type="match status" value="1"/>
</dbReference>
<dbReference type="InterPro" id="IPR052390">
    <property type="entry name" value="tRNA_nt/polyA_polymerase"/>
</dbReference>
<evidence type="ECO:0000256" key="2">
    <source>
        <dbReference type="ARBA" id="ARBA00022694"/>
    </source>
</evidence>
<feature type="domain" description="EF-hand" evidence="12">
    <location>
        <begin position="496"/>
        <end position="531"/>
    </location>
</feature>
<dbReference type="InterPro" id="IPR046342">
    <property type="entry name" value="CBS_dom_sf"/>
</dbReference>
<keyword evidence="8" id="KW-0694">RNA-binding</keyword>
<dbReference type="EMBL" id="BLQM01000099">
    <property type="protein sequence ID" value="GMH63421.1"/>
    <property type="molecule type" value="Genomic_DNA"/>
</dbReference>
<feature type="signal peptide" evidence="11">
    <location>
        <begin position="1"/>
        <end position="18"/>
    </location>
</feature>
<organism evidence="14 15">
    <name type="scientific">Triparma laevis f. inornata</name>
    <dbReference type="NCBI Taxonomy" id="1714386"/>
    <lineage>
        <taxon>Eukaryota</taxon>
        <taxon>Sar</taxon>
        <taxon>Stramenopiles</taxon>
        <taxon>Ochrophyta</taxon>
        <taxon>Bolidophyceae</taxon>
        <taxon>Parmales</taxon>
        <taxon>Triparmaceae</taxon>
        <taxon>Triparma</taxon>
    </lineage>
</organism>
<keyword evidence="3" id="KW-0808">Transferase</keyword>
<dbReference type="GO" id="GO:0003723">
    <property type="term" value="F:RNA binding"/>
    <property type="evidence" value="ECO:0007669"/>
    <property type="project" value="UniProtKB-KW"/>
</dbReference>
<dbReference type="SMART" id="SM00054">
    <property type="entry name" value="EFh"/>
    <property type="match status" value="2"/>
</dbReference>
<keyword evidence="5" id="KW-0547">Nucleotide-binding</keyword>
<evidence type="ECO:0000256" key="5">
    <source>
        <dbReference type="ARBA" id="ARBA00022741"/>
    </source>
</evidence>
<dbReference type="SUPFAM" id="SSF64182">
    <property type="entry name" value="DHH phosphoesterases"/>
    <property type="match status" value="2"/>
</dbReference>
<evidence type="ECO:0000256" key="9">
    <source>
        <dbReference type="PROSITE-ProRule" id="PRU00703"/>
    </source>
</evidence>
<dbReference type="PROSITE" id="PS00018">
    <property type="entry name" value="EF_HAND_1"/>
    <property type="match status" value="2"/>
</dbReference>
<dbReference type="InterPro" id="IPR001667">
    <property type="entry name" value="DDH_dom"/>
</dbReference>
<dbReference type="CDD" id="cd00051">
    <property type="entry name" value="EFh"/>
    <property type="match status" value="1"/>
</dbReference>
<dbReference type="Proteomes" id="UP001162640">
    <property type="component" value="Unassembled WGS sequence"/>
</dbReference>
<evidence type="ECO:0000256" key="3">
    <source>
        <dbReference type="ARBA" id="ARBA00022695"/>
    </source>
</evidence>
<dbReference type="AlphaFoldDB" id="A0A9W7A3I9"/>
<keyword evidence="4" id="KW-0479">Metal-binding</keyword>
<dbReference type="Gene3D" id="1.10.238.10">
    <property type="entry name" value="EF-hand"/>
    <property type="match status" value="1"/>
</dbReference>
<dbReference type="GO" id="GO:0008033">
    <property type="term" value="P:tRNA processing"/>
    <property type="evidence" value="ECO:0007669"/>
    <property type="project" value="UniProtKB-KW"/>
</dbReference>
<evidence type="ECO:0000259" key="13">
    <source>
        <dbReference type="PROSITE" id="PS51371"/>
    </source>
</evidence>
<dbReference type="SMART" id="SM00116">
    <property type="entry name" value="CBS"/>
    <property type="match status" value="2"/>
</dbReference>
<proteinExistence type="predicted"/>
<dbReference type="Pfam" id="PF00571">
    <property type="entry name" value="CBS"/>
    <property type="match status" value="2"/>
</dbReference>
<evidence type="ECO:0000256" key="11">
    <source>
        <dbReference type="SAM" id="SignalP"/>
    </source>
</evidence>
<keyword evidence="2" id="KW-0819">tRNA processing</keyword>
<keyword evidence="3" id="KW-0548">Nucleotidyltransferase</keyword>
<comment type="caution">
    <text evidence="14">The sequence shown here is derived from an EMBL/GenBank/DDBJ whole genome shotgun (WGS) entry which is preliminary data.</text>
</comment>
<dbReference type="InterPro" id="IPR000644">
    <property type="entry name" value="CBS_dom"/>
</dbReference>
<dbReference type="InterPro" id="IPR038763">
    <property type="entry name" value="DHH_sf"/>
</dbReference>
<reference evidence="15" key="1">
    <citation type="journal article" date="2023" name="Commun. Biol.">
        <title>Genome analysis of Parmales, the sister group of diatoms, reveals the evolutionary specialization of diatoms from phago-mixotrophs to photoautotrophs.</title>
        <authorList>
            <person name="Ban H."/>
            <person name="Sato S."/>
            <person name="Yoshikawa S."/>
            <person name="Yamada K."/>
            <person name="Nakamura Y."/>
            <person name="Ichinomiya M."/>
            <person name="Sato N."/>
            <person name="Blanc-Mathieu R."/>
            <person name="Endo H."/>
            <person name="Kuwata A."/>
            <person name="Ogata H."/>
        </authorList>
    </citation>
    <scope>NUCLEOTIDE SEQUENCE [LARGE SCALE GENOMIC DNA]</scope>
</reference>
<dbReference type="SUPFAM" id="SSF54631">
    <property type="entry name" value="CBS-domain pair"/>
    <property type="match status" value="1"/>
</dbReference>
<dbReference type="PROSITE" id="PS50222">
    <property type="entry name" value="EF_HAND_2"/>
    <property type="match status" value="2"/>
</dbReference>
<comment type="cofactor">
    <cofactor evidence="1">
        <name>Mg(2+)</name>
        <dbReference type="ChEBI" id="CHEBI:18420"/>
    </cofactor>
</comment>
<evidence type="ECO:0000256" key="1">
    <source>
        <dbReference type="ARBA" id="ARBA00001946"/>
    </source>
</evidence>
<keyword evidence="6" id="KW-0106">Calcium</keyword>
<evidence type="ECO:0000313" key="15">
    <source>
        <dbReference type="Proteomes" id="UP001162640"/>
    </source>
</evidence>
<keyword evidence="11" id="KW-0732">Signal</keyword>
<dbReference type="SUPFAM" id="SSF47473">
    <property type="entry name" value="EF-hand"/>
    <property type="match status" value="1"/>
</dbReference>
<evidence type="ECO:0000259" key="12">
    <source>
        <dbReference type="PROSITE" id="PS50222"/>
    </source>
</evidence>
<evidence type="ECO:0000256" key="4">
    <source>
        <dbReference type="ARBA" id="ARBA00022723"/>
    </source>
</evidence>
<keyword evidence="9" id="KW-0129">CBS domain</keyword>
<dbReference type="GO" id="GO:0005509">
    <property type="term" value="F:calcium ion binding"/>
    <property type="evidence" value="ECO:0007669"/>
    <property type="project" value="InterPro"/>
</dbReference>
<sequence>MQARLLLLFALTQALTSCFTHLPPQSRRYFRTKPPPRSSAASSGADIMFHPLTAAEPPLLPNQTATAIFSCIIWFKIAAERTPPLLLQRASPSPSLRPGGGLDPPTTSQTNVNQTYNVVLTHCTADFDSLASAVGLAKLWSTERKAVSDVLLVNDDDDENPNTEQIDHYSTPETFNPTYVVLPRGAHPGVAKFLSLHKHLFPIKSLRDLPNPENLDKLGLVDAQRRERIGPAGPLLAYAKRITVVDHHVESNTDIPEAEDYVVDNVGSVTTLIVEKLRKERVDVTPPEATLLALGIHADTGSLCFDSTTPRDATALAWAMREGASQAAIAEHAHSTLSTEQQLVLTQSLAQINTTHVDGVSVSTVLLRADGFINGLAAVTKDVLDLSSSDVLIMAVIYDSKSKTVGGAKKAGGGGGGGEGKGIRISRKVGKEFVQDMEEEGRNQRGDEVRDNWKMGVDAERRKSLMNAFEKKDADNSGYLDSQEIKSALKGGGVVASEELVDNLMEEMDKNQDGKIDFEEFFAFAKKLQLQIDIEEGKVPATMILIGRAKAGFHLKSVNLAKLFEEFGGGGHAKAASATTRLADFSEGKAVLQQTLNKLIESAQIQQPIVRDFMTSPVLVVNQDMVETDVEELFQRSSVRALPVVNEKEQLVGMVTYKELAAAQTRYANKVKKKQKQMGGDVSADVMIAGTKVKAWMLQHVRTVAAETTLNDAEKILLVGDFGVIPVVEGEEEVVVGLITRTDLLRQHQYYDSGTLHYNNKAFADRIADRKPLVELRKKLKEFDLEE</sequence>